<dbReference type="EMBL" id="JANPWB010000014">
    <property type="protein sequence ID" value="KAJ1098190.1"/>
    <property type="molecule type" value="Genomic_DNA"/>
</dbReference>
<sequence>MSRGPVIYVSAAGSGVLMASGETPEFVGMFSSLSLACTRGCRESGVASGSVSGRSLVAACSSASSLLLFVVVEGSPSDLEEDGVQRHWHRAEPRPGRLMGLVGY</sequence>
<keyword evidence="2" id="KW-1185">Reference proteome</keyword>
<comment type="caution">
    <text evidence="1">The sequence shown here is derived from an EMBL/GenBank/DDBJ whole genome shotgun (WGS) entry which is preliminary data.</text>
</comment>
<proteinExistence type="predicted"/>
<accession>A0AAV7M314</accession>
<protein>
    <submittedName>
        <fullName evidence="1">Uncharacterized protein</fullName>
    </submittedName>
</protein>
<evidence type="ECO:0000313" key="2">
    <source>
        <dbReference type="Proteomes" id="UP001066276"/>
    </source>
</evidence>
<reference evidence="1" key="1">
    <citation type="journal article" date="2022" name="bioRxiv">
        <title>Sequencing and chromosome-scale assembly of the giantPleurodeles waltlgenome.</title>
        <authorList>
            <person name="Brown T."/>
            <person name="Elewa A."/>
            <person name="Iarovenko S."/>
            <person name="Subramanian E."/>
            <person name="Araus A.J."/>
            <person name="Petzold A."/>
            <person name="Susuki M."/>
            <person name="Suzuki K.-i.T."/>
            <person name="Hayashi T."/>
            <person name="Toyoda A."/>
            <person name="Oliveira C."/>
            <person name="Osipova E."/>
            <person name="Leigh N.D."/>
            <person name="Simon A."/>
            <person name="Yun M.H."/>
        </authorList>
    </citation>
    <scope>NUCLEOTIDE SEQUENCE</scope>
    <source>
        <strain evidence="1">20211129_DDA</strain>
        <tissue evidence="1">Liver</tissue>
    </source>
</reference>
<gene>
    <name evidence="1" type="ORF">NDU88_003306</name>
</gene>
<organism evidence="1 2">
    <name type="scientific">Pleurodeles waltl</name>
    <name type="common">Iberian ribbed newt</name>
    <dbReference type="NCBI Taxonomy" id="8319"/>
    <lineage>
        <taxon>Eukaryota</taxon>
        <taxon>Metazoa</taxon>
        <taxon>Chordata</taxon>
        <taxon>Craniata</taxon>
        <taxon>Vertebrata</taxon>
        <taxon>Euteleostomi</taxon>
        <taxon>Amphibia</taxon>
        <taxon>Batrachia</taxon>
        <taxon>Caudata</taxon>
        <taxon>Salamandroidea</taxon>
        <taxon>Salamandridae</taxon>
        <taxon>Pleurodelinae</taxon>
        <taxon>Pleurodeles</taxon>
    </lineage>
</organism>
<name>A0AAV7M314_PLEWA</name>
<dbReference type="Proteomes" id="UP001066276">
    <property type="component" value="Chromosome 10"/>
</dbReference>
<dbReference type="AlphaFoldDB" id="A0AAV7M314"/>
<evidence type="ECO:0000313" key="1">
    <source>
        <dbReference type="EMBL" id="KAJ1098190.1"/>
    </source>
</evidence>